<evidence type="ECO:0000313" key="2">
    <source>
        <dbReference type="Proteomes" id="UP000549616"/>
    </source>
</evidence>
<dbReference type="AlphaFoldDB" id="A0A853B0K9"/>
<proteinExistence type="predicted"/>
<organism evidence="1 2">
    <name type="scientific">Amycolatopsis endophytica</name>
    <dbReference type="NCBI Taxonomy" id="860233"/>
    <lineage>
        <taxon>Bacteria</taxon>
        <taxon>Bacillati</taxon>
        <taxon>Actinomycetota</taxon>
        <taxon>Actinomycetes</taxon>
        <taxon>Pseudonocardiales</taxon>
        <taxon>Pseudonocardiaceae</taxon>
        <taxon>Amycolatopsis</taxon>
    </lineage>
</organism>
<gene>
    <name evidence="1" type="ORF">HNR02_001755</name>
</gene>
<sequence>MDDQTAPEFVAEDLFTRFESWADDNGAEADPFFVEVAIDWRFHQDGDPAKWDAADLRGLLLHWFPRNVTVERDYWPDVVSTLHHWVDFLTTTPVSRTRDAETLHREIDRNAEAFHAAMADERNFGLAKFWATRMAEHDIDPEDAAKVAEFLDAVNAGEIDFDRDILDEIMRRNTAETDDADPLPPVVLPDDAELEKLAGETDLVSRMRALTGWVGAGRAVTRARQPVEAHELAELLALAPADVELLVDWATALRLVRVVKGRLVTVKARAGLLDRPWELWRRAFEVVRTLRPAVWLPVEDLWLALYRAGGSPLPVELLVQFLEESFGGGFPGESFDDDAPTSRQDLDGVVAALEWLGAVRVTTAAGAGDLDRIVQVSERGDPDPRLVLLTPLGLWGVREALMAQGMDAPLAKDLAGLPPEDVCSSLVYAHPDVTDAVLQEWAGARTPADAAAGLADFVAQTPSPTLRALAWTGLEKPGDAGEREARRLRADGGVVGAVAAGWLVRRGALDPRDPSEDERMLAASENLAALHERGLLLDGLTDHPPEDQIGLVRAVVGSEHPDRAAMLAEIAAHHPHPDIAAEARRSL</sequence>
<dbReference type="EMBL" id="JACCFK010000001">
    <property type="protein sequence ID" value="NYI88432.1"/>
    <property type="molecule type" value="Genomic_DNA"/>
</dbReference>
<dbReference type="RefSeq" id="WP_179772667.1">
    <property type="nucleotide sequence ID" value="NZ_JACCFK010000001.1"/>
</dbReference>
<name>A0A853B0K9_9PSEU</name>
<accession>A0A853B0K9</accession>
<protein>
    <submittedName>
        <fullName evidence="1">Uncharacterized protein</fullName>
    </submittedName>
</protein>
<dbReference type="Proteomes" id="UP000549616">
    <property type="component" value="Unassembled WGS sequence"/>
</dbReference>
<keyword evidence="2" id="KW-1185">Reference proteome</keyword>
<reference evidence="1 2" key="1">
    <citation type="submission" date="2020-07" db="EMBL/GenBank/DDBJ databases">
        <title>Sequencing the genomes of 1000 actinobacteria strains.</title>
        <authorList>
            <person name="Klenk H.-P."/>
        </authorList>
    </citation>
    <scope>NUCLEOTIDE SEQUENCE [LARGE SCALE GENOMIC DNA]</scope>
    <source>
        <strain evidence="1 2">DSM 104006</strain>
    </source>
</reference>
<evidence type="ECO:0000313" key="1">
    <source>
        <dbReference type="EMBL" id="NYI88432.1"/>
    </source>
</evidence>
<comment type="caution">
    <text evidence="1">The sequence shown here is derived from an EMBL/GenBank/DDBJ whole genome shotgun (WGS) entry which is preliminary data.</text>
</comment>